<dbReference type="Pfam" id="PF03847">
    <property type="entry name" value="TFIID_20kDa"/>
    <property type="match status" value="1"/>
</dbReference>
<dbReference type="FunFam" id="1.10.20.10:FF:000011">
    <property type="entry name" value="Transcription initiation factor TFIID subunit 12"/>
    <property type="match status" value="1"/>
</dbReference>
<feature type="region of interest" description="Disordered" evidence="6">
    <location>
        <begin position="552"/>
        <end position="573"/>
    </location>
</feature>
<organism evidence="8 9">
    <name type="scientific">Dendrobium catenatum</name>
    <dbReference type="NCBI Taxonomy" id="906689"/>
    <lineage>
        <taxon>Eukaryota</taxon>
        <taxon>Viridiplantae</taxon>
        <taxon>Streptophyta</taxon>
        <taxon>Embryophyta</taxon>
        <taxon>Tracheophyta</taxon>
        <taxon>Spermatophyta</taxon>
        <taxon>Magnoliopsida</taxon>
        <taxon>Liliopsida</taxon>
        <taxon>Asparagales</taxon>
        <taxon>Orchidaceae</taxon>
        <taxon>Epidendroideae</taxon>
        <taxon>Malaxideae</taxon>
        <taxon>Dendrobiinae</taxon>
        <taxon>Dendrobium</taxon>
    </lineage>
</organism>
<accession>A0A2I0WIX0</accession>
<evidence type="ECO:0000256" key="6">
    <source>
        <dbReference type="SAM" id="MobiDB-lite"/>
    </source>
</evidence>
<gene>
    <name evidence="8" type="ORF">MA16_Dca016091</name>
</gene>
<dbReference type="Proteomes" id="UP000233837">
    <property type="component" value="Unassembled WGS sequence"/>
</dbReference>
<dbReference type="AlphaFoldDB" id="A0A2I0WIX0"/>
<dbReference type="STRING" id="906689.A0A2I0WIX0"/>
<reference evidence="8 9" key="2">
    <citation type="journal article" date="2017" name="Nature">
        <title>The Apostasia genome and the evolution of orchids.</title>
        <authorList>
            <person name="Zhang G.Q."/>
            <person name="Liu K.W."/>
            <person name="Li Z."/>
            <person name="Lohaus R."/>
            <person name="Hsiao Y.Y."/>
            <person name="Niu S.C."/>
            <person name="Wang J.Y."/>
            <person name="Lin Y.C."/>
            <person name="Xu Q."/>
            <person name="Chen L.J."/>
            <person name="Yoshida K."/>
            <person name="Fujiwara S."/>
            <person name="Wang Z.W."/>
            <person name="Zhang Y.Q."/>
            <person name="Mitsuda N."/>
            <person name="Wang M."/>
            <person name="Liu G.H."/>
            <person name="Pecoraro L."/>
            <person name="Huang H.X."/>
            <person name="Xiao X.J."/>
            <person name="Lin M."/>
            <person name="Wu X.Y."/>
            <person name="Wu W.L."/>
            <person name="Chen Y.Y."/>
            <person name="Chang S.B."/>
            <person name="Sakamoto S."/>
            <person name="Ohme-Takagi M."/>
            <person name="Yagi M."/>
            <person name="Zeng S.J."/>
            <person name="Shen C.Y."/>
            <person name="Yeh C.M."/>
            <person name="Luo Y.B."/>
            <person name="Tsai W.C."/>
            <person name="Van de Peer Y."/>
            <person name="Liu Z.J."/>
        </authorList>
    </citation>
    <scope>NUCLEOTIDE SEQUENCE [LARGE SCALE GENOMIC DNA]</scope>
    <source>
        <tissue evidence="8">The whole plant</tissue>
    </source>
</reference>
<dbReference type="GO" id="GO:0003677">
    <property type="term" value="F:DNA binding"/>
    <property type="evidence" value="ECO:0007669"/>
    <property type="project" value="TreeGrafter"/>
</dbReference>
<dbReference type="Gene3D" id="1.10.20.10">
    <property type="entry name" value="Histone, subunit A"/>
    <property type="match status" value="1"/>
</dbReference>
<evidence type="ECO:0000256" key="5">
    <source>
        <dbReference type="ARBA" id="ARBA00023242"/>
    </source>
</evidence>
<dbReference type="PANTHER" id="PTHR12264">
    <property type="entry name" value="TRANSCRIPTION INITIATION FACTOR TFIID SUBUNIT 12"/>
    <property type="match status" value="1"/>
</dbReference>
<keyword evidence="4" id="KW-0804">Transcription</keyword>
<name>A0A2I0WIX0_9ASPA</name>
<evidence type="ECO:0000256" key="4">
    <source>
        <dbReference type="ARBA" id="ARBA00023163"/>
    </source>
</evidence>
<feature type="compositionally biased region" description="Polar residues" evidence="6">
    <location>
        <begin position="400"/>
        <end position="425"/>
    </location>
</feature>
<feature type="region of interest" description="Disordered" evidence="6">
    <location>
        <begin position="1"/>
        <end position="103"/>
    </location>
</feature>
<dbReference type="InterPro" id="IPR037794">
    <property type="entry name" value="TAF12"/>
</dbReference>
<proteinExistence type="inferred from homology"/>
<evidence type="ECO:0000256" key="2">
    <source>
        <dbReference type="ARBA" id="ARBA00007530"/>
    </source>
</evidence>
<feature type="region of interest" description="Disordered" evidence="6">
    <location>
        <begin position="296"/>
        <end position="315"/>
    </location>
</feature>
<feature type="domain" description="Transcription initiation factor TFIID subunit 12" evidence="7">
    <location>
        <begin position="430"/>
        <end position="497"/>
    </location>
</feature>
<reference evidence="8 9" key="1">
    <citation type="journal article" date="2016" name="Sci. Rep.">
        <title>The Dendrobium catenatum Lindl. genome sequence provides insights into polysaccharide synthase, floral development and adaptive evolution.</title>
        <authorList>
            <person name="Zhang G.Q."/>
            <person name="Xu Q."/>
            <person name="Bian C."/>
            <person name="Tsai W.C."/>
            <person name="Yeh C.M."/>
            <person name="Liu K.W."/>
            <person name="Yoshida K."/>
            <person name="Zhang L.S."/>
            <person name="Chang S.B."/>
            <person name="Chen F."/>
            <person name="Shi Y."/>
            <person name="Su Y.Y."/>
            <person name="Zhang Y.Q."/>
            <person name="Chen L.J."/>
            <person name="Yin Y."/>
            <person name="Lin M."/>
            <person name="Huang H."/>
            <person name="Deng H."/>
            <person name="Wang Z.W."/>
            <person name="Zhu S.L."/>
            <person name="Zhao X."/>
            <person name="Deng C."/>
            <person name="Niu S.C."/>
            <person name="Huang J."/>
            <person name="Wang M."/>
            <person name="Liu G.H."/>
            <person name="Yang H.J."/>
            <person name="Xiao X.J."/>
            <person name="Hsiao Y.Y."/>
            <person name="Wu W.L."/>
            <person name="Chen Y.Y."/>
            <person name="Mitsuda N."/>
            <person name="Ohme-Takagi M."/>
            <person name="Luo Y.B."/>
            <person name="Van de Peer Y."/>
            <person name="Liu Z.J."/>
        </authorList>
    </citation>
    <scope>NUCLEOTIDE SEQUENCE [LARGE SCALE GENOMIC DNA]</scope>
    <source>
        <tissue evidence="8">The whole plant</tissue>
    </source>
</reference>
<dbReference type="CDD" id="cd07981">
    <property type="entry name" value="HFD_TAF12"/>
    <property type="match status" value="1"/>
</dbReference>
<evidence type="ECO:0000256" key="1">
    <source>
        <dbReference type="ARBA" id="ARBA00004123"/>
    </source>
</evidence>
<dbReference type="InterPro" id="IPR009072">
    <property type="entry name" value="Histone-fold"/>
</dbReference>
<feature type="compositionally biased region" description="Polar residues" evidence="6">
    <location>
        <begin position="24"/>
        <end position="36"/>
    </location>
</feature>
<dbReference type="GO" id="GO:0017025">
    <property type="term" value="F:TBP-class protein binding"/>
    <property type="evidence" value="ECO:0007669"/>
    <property type="project" value="TreeGrafter"/>
</dbReference>
<comment type="subcellular location">
    <subcellularLocation>
        <location evidence="1">Nucleus</location>
    </subcellularLocation>
</comment>
<dbReference type="GO" id="GO:0046982">
    <property type="term" value="F:protein heterodimerization activity"/>
    <property type="evidence" value="ECO:0007669"/>
    <property type="project" value="InterPro"/>
</dbReference>
<comment type="similarity">
    <text evidence="2">Belongs to the TAF12 family.</text>
</comment>
<dbReference type="GO" id="GO:0000124">
    <property type="term" value="C:SAGA complex"/>
    <property type="evidence" value="ECO:0007669"/>
    <property type="project" value="InterPro"/>
</dbReference>
<protein>
    <recommendedName>
        <fullName evidence="7">Transcription initiation factor TFIID subunit 12 domain-containing protein</fullName>
    </recommendedName>
</protein>
<sequence length="584" mass="63369">MAENSASSSPPKPLQPPNCGGDQISPSNPQNSTLSFSVVAPSPSAIDHPQVSSAQLVQSQPQITPSGALDFPPKPSATSQQQSSIMSPSSNFQMQSALQRSGSISRMNQLQQQFGTAMATGGPIRPGMYVGQMSFGGQQQQQQLGGAVARPGMMSQAGQLSMLPSQAAAHFNIQSQMLTQPRQKTAMQGAQFHNANSSGQAMQGMQALGVMSPLTLNSQLRANGLLSYGQQRLTPGQLRQQLSQQGALTSPQKLIGQGLQRGSSVAATSPQISGLTQNGQSALGQGSISQQQWLKQMQAGMPSPVSPSYHVQQQQQRQQQAFLPQQLSSSQLHQKSLGLSQQHISQLVQQQAQLGTTQQHQAQLLQQQQQQLQLQQLQQLQQHHQQHQQQQSPKVLGSAVSKSLKGSQSGTNMHSENSSQGTEASNQLLGKRKIQDLVSQVDSSGKLDPEVEDLLLELADDFIDSVTTFACRLAKHRKSSTLESKDLFLHLEKNWHLAIPGFLREEQRNQKVIAPIDVHKKRLELVRALMESQQLERDPAIGKVTFKQAGSNSSMDRMIKSSPPSELPSIPANSSHVLQKIPRF</sequence>
<keyword evidence="3" id="KW-0805">Transcription regulation</keyword>
<feature type="region of interest" description="Disordered" evidence="6">
    <location>
        <begin position="384"/>
        <end position="425"/>
    </location>
</feature>
<feature type="compositionally biased region" description="Polar residues" evidence="6">
    <location>
        <begin position="94"/>
        <end position="103"/>
    </location>
</feature>
<dbReference type="OrthoDB" id="2193432at2759"/>
<dbReference type="GO" id="GO:0051123">
    <property type="term" value="P:RNA polymerase II preinitiation complex assembly"/>
    <property type="evidence" value="ECO:0007669"/>
    <property type="project" value="TreeGrafter"/>
</dbReference>
<feature type="compositionally biased region" description="Low complexity" evidence="6">
    <location>
        <begin position="79"/>
        <end position="93"/>
    </location>
</feature>
<dbReference type="PANTHER" id="PTHR12264:SF26">
    <property type="entry name" value="TRANSCRIPTION INITIATION FACTOR TFIID SUBUNIT 12B"/>
    <property type="match status" value="1"/>
</dbReference>
<evidence type="ECO:0000313" key="8">
    <source>
        <dbReference type="EMBL" id="PKU75610.1"/>
    </source>
</evidence>
<dbReference type="EMBL" id="KZ502584">
    <property type="protein sequence ID" value="PKU75610.1"/>
    <property type="molecule type" value="Genomic_DNA"/>
</dbReference>
<dbReference type="GO" id="GO:0005669">
    <property type="term" value="C:transcription factor TFIID complex"/>
    <property type="evidence" value="ECO:0007669"/>
    <property type="project" value="InterPro"/>
</dbReference>
<feature type="compositionally biased region" description="Polar residues" evidence="6">
    <location>
        <begin position="260"/>
        <end position="281"/>
    </location>
</feature>
<dbReference type="SUPFAM" id="SSF47113">
    <property type="entry name" value="Histone-fold"/>
    <property type="match status" value="1"/>
</dbReference>
<feature type="region of interest" description="Disordered" evidence="6">
    <location>
        <begin position="259"/>
        <end position="281"/>
    </location>
</feature>
<keyword evidence="5" id="KW-0539">Nucleus</keyword>
<evidence type="ECO:0000313" key="9">
    <source>
        <dbReference type="Proteomes" id="UP000233837"/>
    </source>
</evidence>
<feature type="compositionally biased region" description="Polar residues" evidence="6">
    <location>
        <begin position="50"/>
        <end position="65"/>
    </location>
</feature>
<dbReference type="InterPro" id="IPR003228">
    <property type="entry name" value="TFIID_TAF12_dom"/>
</dbReference>
<evidence type="ECO:0000259" key="7">
    <source>
        <dbReference type="Pfam" id="PF03847"/>
    </source>
</evidence>
<evidence type="ECO:0000256" key="3">
    <source>
        <dbReference type="ARBA" id="ARBA00023015"/>
    </source>
</evidence>
<keyword evidence="9" id="KW-1185">Reference proteome</keyword>